<comment type="cofactor">
    <cofactor evidence="1">
        <name>Mg(2+)</name>
        <dbReference type="ChEBI" id="CHEBI:18420"/>
    </cofactor>
</comment>
<keyword evidence="10" id="KW-0594">Phospholipid biosynthesis</keyword>
<dbReference type="GO" id="GO:0005886">
    <property type="term" value="C:plasma membrane"/>
    <property type="evidence" value="ECO:0007669"/>
    <property type="project" value="TreeGrafter"/>
</dbReference>
<organism evidence="13 14">
    <name type="scientific">Flavisolibacter tropicus</name>
    <dbReference type="NCBI Taxonomy" id="1492898"/>
    <lineage>
        <taxon>Bacteria</taxon>
        <taxon>Pseudomonadati</taxon>
        <taxon>Bacteroidota</taxon>
        <taxon>Chitinophagia</taxon>
        <taxon>Chitinophagales</taxon>
        <taxon>Chitinophagaceae</taxon>
        <taxon>Flavisolibacter</taxon>
    </lineage>
</organism>
<evidence type="ECO:0000256" key="5">
    <source>
        <dbReference type="ARBA" id="ARBA00022741"/>
    </source>
</evidence>
<evidence type="ECO:0000256" key="4">
    <source>
        <dbReference type="ARBA" id="ARBA00022723"/>
    </source>
</evidence>
<proteinExistence type="predicted"/>
<dbReference type="PROSITE" id="PS50146">
    <property type="entry name" value="DAGK"/>
    <property type="match status" value="1"/>
</dbReference>
<dbReference type="SUPFAM" id="SSF111331">
    <property type="entry name" value="NAD kinase/diacylglycerol kinase-like"/>
    <property type="match status" value="1"/>
</dbReference>
<dbReference type="PANTHER" id="PTHR12358:SF106">
    <property type="entry name" value="LIPID KINASE YEGS"/>
    <property type="match status" value="1"/>
</dbReference>
<keyword evidence="6 13" id="KW-0418">Kinase</keyword>
<evidence type="ECO:0000259" key="12">
    <source>
        <dbReference type="PROSITE" id="PS50146"/>
    </source>
</evidence>
<evidence type="ECO:0000256" key="1">
    <source>
        <dbReference type="ARBA" id="ARBA00001946"/>
    </source>
</evidence>
<dbReference type="InterPro" id="IPR045540">
    <property type="entry name" value="YegS/DAGK_C"/>
</dbReference>
<keyword evidence="9" id="KW-0443">Lipid metabolism</keyword>
<gene>
    <name evidence="13" type="ORF">SY85_17220</name>
</gene>
<dbReference type="KEGG" id="fla:SY85_17220"/>
<keyword evidence="11" id="KW-1208">Phospholipid metabolism</keyword>
<dbReference type="SMART" id="SM00046">
    <property type="entry name" value="DAGKc"/>
    <property type="match status" value="1"/>
</dbReference>
<dbReference type="Gene3D" id="2.60.200.40">
    <property type="match status" value="1"/>
</dbReference>
<accession>A0A172TY11</accession>
<dbReference type="Pfam" id="PF19279">
    <property type="entry name" value="YegS_C"/>
    <property type="match status" value="1"/>
</dbReference>
<reference evidence="13 14" key="2">
    <citation type="journal article" date="2016" name="Int. J. Syst. Evol. Microbiol.">
        <title>Flavisolibacter tropicus sp. nov., isolated from tropical soil.</title>
        <authorList>
            <person name="Lee J.J."/>
            <person name="Kang M.S."/>
            <person name="Kim G.S."/>
            <person name="Lee C.S."/>
            <person name="Lim S."/>
            <person name="Lee J."/>
            <person name="Roh S.H."/>
            <person name="Kang H."/>
            <person name="Ha J.M."/>
            <person name="Bae S."/>
            <person name="Jung H.Y."/>
            <person name="Kim M.K."/>
        </authorList>
    </citation>
    <scope>NUCLEOTIDE SEQUENCE [LARGE SCALE GENOMIC DNA]</scope>
    <source>
        <strain evidence="13 14">LCS9</strain>
    </source>
</reference>
<dbReference type="OrthoDB" id="9786026at2"/>
<evidence type="ECO:0000256" key="10">
    <source>
        <dbReference type="ARBA" id="ARBA00023209"/>
    </source>
</evidence>
<keyword evidence="8" id="KW-0460">Magnesium</keyword>
<keyword evidence="3" id="KW-0808">Transferase</keyword>
<dbReference type="GO" id="GO:0008654">
    <property type="term" value="P:phospholipid biosynthetic process"/>
    <property type="evidence" value="ECO:0007669"/>
    <property type="project" value="UniProtKB-KW"/>
</dbReference>
<dbReference type="EMBL" id="CP011390">
    <property type="protein sequence ID" value="ANE51975.1"/>
    <property type="molecule type" value="Genomic_DNA"/>
</dbReference>
<evidence type="ECO:0000313" key="13">
    <source>
        <dbReference type="EMBL" id="ANE51975.1"/>
    </source>
</evidence>
<sequence length="298" mass="32138">MRHLLYIINPISGTRNKRSVQQLVEEKTKAAGLPYTIKHSVAGGDYSFLHPFIKEEKVTDVIIAAGDGTVNQVINGLKDLDVQFGILPCGSGNGLAFSAGIPKNLEKALAIIFKGQSQLTDAFLVNGAFSCMLCGIGFDAQVAHDFAKAPKRGLNTYIQKTVSNFFSAKAYPFSLTMDGSVLEKEAYFISVANSNQFGNNFTIAPKASLTDGLLDIVVVTKQNKLNMLAQTILQVGGFNRLVQPELAKANKGILYFQTPSLTISNAGGAPMHIDGDPVTAAQHLEIRILKSCFRLICP</sequence>
<dbReference type="Proteomes" id="UP000077177">
    <property type="component" value="Chromosome"/>
</dbReference>
<keyword evidence="7" id="KW-0067">ATP-binding</keyword>
<evidence type="ECO:0000256" key="8">
    <source>
        <dbReference type="ARBA" id="ARBA00022842"/>
    </source>
</evidence>
<dbReference type="RefSeq" id="WP_066406116.1">
    <property type="nucleotide sequence ID" value="NZ_CP011390.1"/>
</dbReference>
<dbReference type="GO" id="GO:0046872">
    <property type="term" value="F:metal ion binding"/>
    <property type="evidence" value="ECO:0007669"/>
    <property type="project" value="UniProtKB-KW"/>
</dbReference>
<feature type="domain" description="DAGKc" evidence="12">
    <location>
        <begin position="1"/>
        <end position="129"/>
    </location>
</feature>
<evidence type="ECO:0000256" key="6">
    <source>
        <dbReference type="ARBA" id="ARBA00022777"/>
    </source>
</evidence>
<keyword evidence="2" id="KW-0444">Lipid biosynthesis</keyword>
<dbReference type="Gene3D" id="3.40.50.10330">
    <property type="entry name" value="Probable inorganic polyphosphate/atp-NAD kinase, domain 1"/>
    <property type="match status" value="1"/>
</dbReference>
<dbReference type="InterPro" id="IPR016064">
    <property type="entry name" value="NAD/diacylglycerol_kinase_sf"/>
</dbReference>
<evidence type="ECO:0000256" key="2">
    <source>
        <dbReference type="ARBA" id="ARBA00022516"/>
    </source>
</evidence>
<evidence type="ECO:0000256" key="11">
    <source>
        <dbReference type="ARBA" id="ARBA00023264"/>
    </source>
</evidence>
<dbReference type="InterPro" id="IPR050187">
    <property type="entry name" value="Lipid_Phosphate_FormReg"/>
</dbReference>
<keyword evidence="4" id="KW-0479">Metal-binding</keyword>
<dbReference type="Pfam" id="PF00781">
    <property type="entry name" value="DAGK_cat"/>
    <property type="match status" value="1"/>
</dbReference>
<dbReference type="GO" id="GO:0005524">
    <property type="term" value="F:ATP binding"/>
    <property type="evidence" value="ECO:0007669"/>
    <property type="project" value="UniProtKB-KW"/>
</dbReference>
<dbReference type="STRING" id="1492898.SY85_17220"/>
<dbReference type="InterPro" id="IPR017438">
    <property type="entry name" value="ATP-NAD_kinase_N"/>
</dbReference>
<protein>
    <submittedName>
        <fullName evidence="13">Diacylglycerol kinase</fullName>
    </submittedName>
</protein>
<dbReference type="GO" id="GO:0016301">
    <property type="term" value="F:kinase activity"/>
    <property type="evidence" value="ECO:0007669"/>
    <property type="project" value="UniProtKB-KW"/>
</dbReference>
<evidence type="ECO:0000256" key="9">
    <source>
        <dbReference type="ARBA" id="ARBA00023098"/>
    </source>
</evidence>
<name>A0A172TY11_9BACT</name>
<evidence type="ECO:0000256" key="7">
    <source>
        <dbReference type="ARBA" id="ARBA00022840"/>
    </source>
</evidence>
<dbReference type="InterPro" id="IPR001206">
    <property type="entry name" value="Diacylglycerol_kinase_cat_dom"/>
</dbReference>
<evidence type="ECO:0000256" key="3">
    <source>
        <dbReference type="ARBA" id="ARBA00022679"/>
    </source>
</evidence>
<evidence type="ECO:0000313" key="14">
    <source>
        <dbReference type="Proteomes" id="UP000077177"/>
    </source>
</evidence>
<keyword evidence="5" id="KW-0547">Nucleotide-binding</keyword>
<dbReference type="PANTHER" id="PTHR12358">
    <property type="entry name" value="SPHINGOSINE KINASE"/>
    <property type="match status" value="1"/>
</dbReference>
<dbReference type="InterPro" id="IPR005218">
    <property type="entry name" value="Diacylglycerol/lipid_kinase"/>
</dbReference>
<dbReference type="NCBIfam" id="TIGR00147">
    <property type="entry name" value="YegS/Rv2252/BmrU family lipid kinase"/>
    <property type="match status" value="1"/>
</dbReference>
<keyword evidence="14" id="KW-1185">Reference proteome</keyword>
<reference evidence="14" key="1">
    <citation type="submission" date="2015-01" db="EMBL/GenBank/DDBJ databases">
        <title>Flavisolibacter sp./LCS9/ whole genome sequencing.</title>
        <authorList>
            <person name="Kim M.K."/>
            <person name="Srinivasan S."/>
            <person name="Lee J.-J."/>
        </authorList>
    </citation>
    <scope>NUCLEOTIDE SEQUENCE [LARGE SCALE GENOMIC DNA]</scope>
    <source>
        <strain evidence="14">LCS9</strain>
    </source>
</reference>
<dbReference type="AlphaFoldDB" id="A0A172TY11"/>